<evidence type="ECO:0000313" key="3">
    <source>
        <dbReference type="EMBL" id="NHO68405.1"/>
    </source>
</evidence>
<sequence length="116" mass="13590">MEKIDLILYIMAGIFALNIITAIVRAYIGHFVRGDRLHANIRKYINQGQFVEAIELCESHLEKRPFDSQLLWFEAEAYFRHGNYSRALEKFKNIVNHEPSWADDAKKYIEAIDSKT</sequence>
<keyword evidence="1" id="KW-0802">TPR repeat</keyword>
<dbReference type="InterPro" id="IPR011990">
    <property type="entry name" value="TPR-like_helical_dom_sf"/>
</dbReference>
<dbReference type="SUPFAM" id="SSF48452">
    <property type="entry name" value="TPR-like"/>
    <property type="match status" value="1"/>
</dbReference>
<comment type="caution">
    <text evidence="3">The sequence shown here is derived from an EMBL/GenBank/DDBJ whole genome shotgun (WGS) entry which is preliminary data.</text>
</comment>
<protein>
    <recommendedName>
        <fullName evidence="5">Tetratricopeptide repeat protein</fullName>
    </recommendedName>
</protein>
<name>A0A9E5MQ74_9GAMM</name>
<dbReference type="Proteomes" id="UP000787472">
    <property type="component" value="Unassembled WGS sequence"/>
</dbReference>
<evidence type="ECO:0000256" key="2">
    <source>
        <dbReference type="SAM" id="Phobius"/>
    </source>
</evidence>
<gene>
    <name evidence="3" type="ORF">G8770_22865</name>
</gene>
<evidence type="ECO:0000313" key="4">
    <source>
        <dbReference type="Proteomes" id="UP000787472"/>
    </source>
</evidence>
<dbReference type="EMBL" id="JAAONZ010000030">
    <property type="protein sequence ID" value="NHO68405.1"/>
    <property type="molecule type" value="Genomic_DNA"/>
</dbReference>
<keyword evidence="2" id="KW-1133">Transmembrane helix</keyword>
<evidence type="ECO:0008006" key="5">
    <source>
        <dbReference type="Google" id="ProtNLM"/>
    </source>
</evidence>
<organism evidence="3 4">
    <name type="scientific">Pseudomaricurvus hydrocarbonicus</name>
    <dbReference type="NCBI Taxonomy" id="1470433"/>
    <lineage>
        <taxon>Bacteria</taxon>
        <taxon>Pseudomonadati</taxon>
        <taxon>Pseudomonadota</taxon>
        <taxon>Gammaproteobacteria</taxon>
        <taxon>Cellvibrionales</taxon>
        <taxon>Cellvibrionaceae</taxon>
        <taxon>Pseudomaricurvus</taxon>
    </lineage>
</organism>
<keyword evidence="2" id="KW-0472">Membrane</keyword>
<feature type="transmembrane region" description="Helical" evidence="2">
    <location>
        <begin position="6"/>
        <end position="28"/>
    </location>
</feature>
<reference evidence="3" key="1">
    <citation type="submission" date="2020-03" db="EMBL/GenBank/DDBJ databases">
        <authorList>
            <person name="Guo F."/>
        </authorList>
    </citation>
    <scope>NUCLEOTIDE SEQUENCE</scope>
    <source>
        <strain evidence="3">JCM 30134</strain>
    </source>
</reference>
<evidence type="ECO:0000256" key="1">
    <source>
        <dbReference type="PROSITE-ProRule" id="PRU00339"/>
    </source>
</evidence>
<proteinExistence type="predicted"/>
<accession>A0A9E5MQ74</accession>
<keyword evidence="2" id="KW-0812">Transmembrane</keyword>
<feature type="repeat" description="TPR" evidence="1">
    <location>
        <begin position="68"/>
        <end position="101"/>
    </location>
</feature>
<dbReference type="Gene3D" id="1.25.40.10">
    <property type="entry name" value="Tetratricopeptide repeat domain"/>
    <property type="match status" value="1"/>
</dbReference>
<dbReference type="InterPro" id="IPR019734">
    <property type="entry name" value="TPR_rpt"/>
</dbReference>
<dbReference type="AlphaFoldDB" id="A0A9E5MQ74"/>
<keyword evidence="4" id="KW-1185">Reference proteome</keyword>
<dbReference type="RefSeq" id="WP_167192368.1">
    <property type="nucleotide sequence ID" value="NZ_JAAONZ010000030.1"/>
</dbReference>
<dbReference type="PROSITE" id="PS50005">
    <property type="entry name" value="TPR"/>
    <property type="match status" value="1"/>
</dbReference>